<dbReference type="VEuPathDB" id="VectorBase:ADAR2_002476"/>
<dbReference type="GO" id="GO:0005794">
    <property type="term" value="C:Golgi apparatus"/>
    <property type="evidence" value="ECO:0007669"/>
    <property type="project" value="TreeGrafter"/>
</dbReference>
<dbReference type="PANTHER" id="PTHR11675:SF131">
    <property type="entry name" value="POLYPEPTIDE N-ACETYLGALACTOSAMINYLTRANSFERASE 9-RELATED"/>
    <property type="match status" value="1"/>
</dbReference>
<reference evidence="4" key="1">
    <citation type="submission" date="2018-01" db="EMBL/GenBank/DDBJ databases">
        <title>An insight into the sialome of Amazonian anophelines.</title>
        <authorList>
            <person name="Ribeiro J.M."/>
            <person name="Scarpassa V."/>
            <person name="Calvo E."/>
        </authorList>
    </citation>
    <scope>NUCLEOTIDE SEQUENCE</scope>
</reference>
<feature type="signal peptide" evidence="2">
    <location>
        <begin position="1"/>
        <end position="21"/>
    </location>
</feature>
<dbReference type="GO" id="GO:0006493">
    <property type="term" value="P:protein O-linked glycosylation"/>
    <property type="evidence" value="ECO:0007669"/>
    <property type="project" value="TreeGrafter"/>
</dbReference>
<evidence type="ECO:0000259" key="3">
    <source>
        <dbReference type="Pfam" id="PF00535"/>
    </source>
</evidence>
<accession>A0A2M4D4S3</accession>
<dbReference type="AlphaFoldDB" id="A0A2M4D4S3"/>
<keyword evidence="4" id="KW-0808">Transferase</keyword>
<evidence type="ECO:0000256" key="2">
    <source>
        <dbReference type="SAM" id="SignalP"/>
    </source>
</evidence>
<dbReference type="Gene3D" id="3.90.550.10">
    <property type="entry name" value="Spore Coat Polysaccharide Biosynthesis Protein SpsA, Chain A"/>
    <property type="match status" value="1"/>
</dbReference>
<dbReference type="InterPro" id="IPR001173">
    <property type="entry name" value="Glyco_trans_2-like"/>
</dbReference>
<name>A0A2M4D4S3_ANODA</name>
<dbReference type="EMBL" id="GGFL01008404">
    <property type="protein sequence ID" value="MBW72582.1"/>
    <property type="molecule type" value="Transcribed_RNA"/>
</dbReference>
<feature type="chain" id="PRO_5014818110" evidence="2">
    <location>
        <begin position="22"/>
        <end position="170"/>
    </location>
</feature>
<dbReference type="InterPro" id="IPR029044">
    <property type="entry name" value="Nucleotide-diphossugar_trans"/>
</dbReference>
<dbReference type="Pfam" id="PF00535">
    <property type="entry name" value="Glycos_transf_2"/>
    <property type="match status" value="1"/>
</dbReference>
<protein>
    <submittedName>
        <fullName evidence="4">Putative polypeptide n-acetylgalactosaminyltransferase</fullName>
    </submittedName>
</protein>
<evidence type="ECO:0000313" key="4">
    <source>
        <dbReference type="EMBL" id="MBW72582.1"/>
    </source>
</evidence>
<sequence>MIGVLVTLFVVDLFLYRNSVGVMYRIRDWNKIPLTSTGHKLDYSLLPGHMGTGVQLDPSSRVFVQESVKRYGFNEYASSLVPVRRRLPDMRANLSCNHMPRETLPQTSIVIVFHNEPWSALLRTVHSVLDHSPPELVDEVLLVDDCSYLRMLNARKLDNLFVRILIHFCS</sequence>
<keyword evidence="2" id="KW-0732">Signal</keyword>
<dbReference type="VEuPathDB" id="VectorBase:ADAC002574"/>
<dbReference type="GO" id="GO:0004653">
    <property type="term" value="F:polypeptide N-acetylgalactosaminyltransferase activity"/>
    <property type="evidence" value="ECO:0007669"/>
    <property type="project" value="TreeGrafter"/>
</dbReference>
<organism evidence="4">
    <name type="scientific">Anopheles darlingi</name>
    <name type="common">Mosquito</name>
    <dbReference type="NCBI Taxonomy" id="43151"/>
    <lineage>
        <taxon>Eukaryota</taxon>
        <taxon>Metazoa</taxon>
        <taxon>Ecdysozoa</taxon>
        <taxon>Arthropoda</taxon>
        <taxon>Hexapoda</taxon>
        <taxon>Insecta</taxon>
        <taxon>Pterygota</taxon>
        <taxon>Neoptera</taxon>
        <taxon>Endopterygota</taxon>
        <taxon>Diptera</taxon>
        <taxon>Nematocera</taxon>
        <taxon>Culicoidea</taxon>
        <taxon>Culicidae</taxon>
        <taxon>Anophelinae</taxon>
        <taxon>Anopheles</taxon>
    </lineage>
</organism>
<evidence type="ECO:0000256" key="1">
    <source>
        <dbReference type="ARBA" id="ARBA00023157"/>
    </source>
</evidence>
<proteinExistence type="predicted"/>
<keyword evidence="1" id="KW-1015">Disulfide bond</keyword>
<dbReference type="SUPFAM" id="SSF53448">
    <property type="entry name" value="Nucleotide-diphospho-sugar transferases"/>
    <property type="match status" value="1"/>
</dbReference>
<dbReference type="PANTHER" id="PTHR11675">
    <property type="entry name" value="N-ACETYLGALACTOSAMINYLTRANSFERASE"/>
    <property type="match status" value="1"/>
</dbReference>
<feature type="domain" description="Glycosyltransferase 2-like" evidence="3">
    <location>
        <begin position="108"/>
        <end position="147"/>
    </location>
</feature>